<keyword evidence="11" id="KW-0326">Glycosidase</keyword>
<organism evidence="15 16">
    <name type="scientific">Cuscuta europaea</name>
    <name type="common">European dodder</name>
    <dbReference type="NCBI Taxonomy" id="41803"/>
    <lineage>
        <taxon>Eukaryota</taxon>
        <taxon>Viridiplantae</taxon>
        <taxon>Streptophyta</taxon>
        <taxon>Embryophyta</taxon>
        <taxon>Tracheophyta</taxon>
        <taxon>Spermatophyta</taxon>
        <taxon>Magnoliopsida</taxon>
        <taxon>eudicotyledons</taxon>
        <taxon>Gunneridae</taxon>
        <taxon>Pentapetalae</taxon>
        <taxon>asterids</taxon>
        <taxon>lamiids</taxon>
        <taxon>Solanales</taxon>
        <taxon>Convolvulaceae</taxon>
        <taxon>Cuscuteae</taxon>
        <taxon>Cuscuta</taxon>
        <taxon>Cuscuta subgen. Cuscuta</taxon>
    </lineage>
</organism>
<dbReference type="InterPro" id="IPR012946">
    <property type="entry name" value="X8"/>
</dbReference>
<evidence type="ECO:0000313" key="16">
    <source>
        <dbReference type="Proteomes" id="UP001152484"/>
    </source>
</evidence>
<dbReference type="FunFam" id="1.20.58.1040:FF:000001">
    <property type="entry name" value="Glucan endo-1,3-beta-glucosidase 4"/>
    <property type="match status" value="1"/>
</dbReference>
<evidence type="ECO:0000256" key="13">
    <source>
        <dbReference type="SAM" id="SignalP"/>
    </source>
</evidence>
<reference evidence="15" key="1">
    <citation type="submission" date="2022-07" db="EMBL/GenBank/DDBJ databases">
        <authorList>
            <person name="Macas J."/>
            <person name="Novak P."/>
            <person name="Neumann P."/>
        </authorList>
    </citation>
    <scope>NUCLEOTIDE SEQUENCE</scope>
</reference>
<keyword evidence="3" id="KW-1003">Cell membrane</keyword>
<dbReference type="Gene3D" id="1.20.58.1040">
    <property type="match status" value="1"/>
</dbReference>
<keyword evidence="16" id="KW-1185">Reference proteome</keyword>
<proteinExistence type="inferred from homology"/>
<dbReference type="PANTHER" id="PTHR31044">
    <property type="entry name" value="BETA-1,3 GLUCANASE"/>
    <property type="match status" value="1"/>
</dbReference>
<evidence type="ECO:0000259" key="14">
    <source>
        <dbReference type="SMART" id="SM00768"/>
    </source>
</evidence>
<dbReference type="EMBL" id="CAMAPE010000048">
    <property type="protein sequence ID" value="CAH9105302.1"/>
    <property type="molecule type" value="Genomic_DNA"/>
</dbReference>
<evidence type="ECO:0000256" key="5">
    <source>
        <dbReference type="ARBA" id="ARBA00022729"/>
    </source>
</evidence>
<dbReference type="InterPro" id="IPR000490">
    <property type="entry name" value="Glyco_hydro_17"/>
</dbReference>
<dbReference type="GO" id="GO:0009506">
    <property type="term" value="C:plasmodesma"/>
    <property type="evidence" value="ECO:0007669"/>
    <property type="project" value="UniProtKB-ARBA"/>
</dbReference>
<dbReference type="InterPro" id="IPR044788">
    <property type="entry name" value="X8_dom_prot"/>
</dbReference>
<keyword evidence="5 13" id="KW-0732">Signal</keyword>
<evidence type="ECO:0000256" key="12">
    <source>
        <dbReference type="RuleBase" id="RU004335"/>
    </source>
</evidence>
<dbReference type="PANTHER" id="PTHR31044:SF140">
    <property type="entry name" value="EXPRESSED PROTEIN"/>
    <property type="match status" value="1"/>
</dbReference>
<evidence type="ECO:0000256" key="9">
    <source>
        <dbReference type="ARBA" id="ARBA00023180"/>
    </source>
</evidence>
<evidence type="ECO:0000256" key="4">
    <source>
        <dbReference type="ARBA" id="ARBA00022622"/>
    </source>
</evidence>
<gene>
    <name evidence="15" type="ORF">CEURO_LOCUS16832</name>
</gene>
<dbReference type="Gene3D" id="3.20.20.80">
    <property type="entry name" value="Glycosidases"/>
    <property type="match status" value="1"/>
</dbReference>
<comment type="caution">
    <text evidence="15">The sequence shown here is derived from an EMBL/GenBank/DDBJ whole genome shotgun (WGS) entry which is preliminary data.</text>
</comment>
<dbReference type="GO" id="GO:0004553">
    <property type="term" value="F:hydrolase activity, hydrolyzing O-glycosyl compounds"/>
    <property type="evidence" value="ECO:0007669"/>
    <property type="project" value="InterPro"/>
</dbReference>
<accession>A0A9P1EGG3</accession>
<evidence type="ECO:0000313" key="15">
    <source>
        <dbReference type="EMBL" id="CAH9105302.1"/>
    </source>
</evidence>
<feature type="domain" description="X8" evidence="14">
    <location>
        <begin position="274"/>
        <end position="359"/>
    </location>
</feature>
<comment type="subcellular location">
    <subcellularLocation>
        <location evidence="1">Cell membrane</location>
        <topology evidence="1">Lipid-anchor</topology>
        <topology evidence="1">GPI-anchor</topology>
    </subcellularLocation>
</comment>
<dbReference type="GO" id="GO:0005886">
    <property type="term" value="C:plasma membrane"/>
    <property type="evidence" value="ECO:0007669"/>
    <property type="project" value="UniProtKB-SubCell"/>
</dbReference>
<dbReference type="Proteomes" id="UP001152484">
    <property type="component" value="Unassembled WGS sequence"/>
</dbReference>
<evidence type="ECO:0000256" key="6">
    <source>
        <dbReference type="ARBA" id="ARBA00022801"/>
    </source>
</evidence>
<dbReference type="GO" id="GO:0005975">
    <property type="term" value="P:carbohydrate metabolic process"/>
    <property type="evidence" value="ECO:0007669"/>
    <property type="project" value="InterPro"/>
</dbReference>
<dbReference type="InterPro" id="IPR017853">
    <property type="entry name" value="GH"/>
</dbReference>
<evidence type="ECO:0000256" key="8">
    <source>
        <dbReference type="ARBA" id="ARBA00023157"/>
    </source>
</evidence>
<dbReference type="GO" id="GO:0098552">
    <property type="term" value="C:side of membrane"/>
    <property type="evidence" value="ECO:0007669"/>
    <property type="project" value="UniProtKB-KW"/>
</dbReference>
<keyword evidence="7" id="KW-0472">Membrane</keyword>
<dbReference type="Pfam" id="PF07983">
    <property type="entry name" value="X8"/>
    <property type="match status" value="1"/>
</dbReference>
<dbReference type="SUPFAM" id="SSF51445">
    <property type="entry name" value="(Trans)glycosidases"/>
    <property type="match status" value="1"/>
</dbReference>
<evidence type="ECO:0000256" key="11">
    <source>
        <dbReference type="ARBA" id="ARBA00023295"/>
    </source>
</evidence>
<evidence type="ECO:0000256" key="3">
    <source>
        <dbReference type="ARBA" id="ARBA00022475"/>
    </source>
</evidence>
<sequence>MPQKMLNLWCIFHLFFLHFAFNVAGHEPAVGVMAITIQDSSPVALQAFAGTGVPVAVSVPAESLNAVSRSVLEAENWVRTHVLAHYPSTNITAIVAGHGFFCQNPEEEEREGLLPLILPSMKNIHYSLTRWGLDGEIKVSTSFSKNCVHLSSENTYRFVSPEIFHVIPVLEFLRRVDSPYLVTPPSDTPVSESIKNIGFQNLTKIHLIPEIGPQKPTTRKLAYYPIALPPLVGRVNPPPFSVPVSPSYGPHLPPCSPSGEVPGPAPSGGVLGGLWCVAKPNVPEETLKEALDYACGEGGADCAEIQPQGRCYNPNTIVAHASYAFNSYWQRKKMTGGTCGFHGTAMLINSDPSYRHCRFTVA</sequence>
<keyword evidence="9" id="KW-0325">Glycoprotein</keyword>
<feature type="signal peptide" evidence="13">
    <location>
        <begin position="1"/>
        <end position="25"/>
    </location>
</feature>
<keyword evidence="8" id="KW-1015">Disulfide bond</keyword>
<evidence type="ECO:0000256" key="2">
    <source>
        <dbReference type="ARBA" id="ARBA00008773"/>
    </source>
</evidence>
<evidence type="ECO:0000256" key="10">
    <source>
        <dbReference type="ARBA" id="ARBA00023288"/>
    </source>
</evidence>
<comment type="similarity">
    <text evidence="2 12">Belongs to the glycosyl hydrolase 17 family.</text>
</comment>
<keyword evidence="10" id="KW-0449">Lipoprotein</keyword>
<keyword evidence="6" id="KW-0378">Hydrolase</keyword>
<dbReference type="SMART" id="SM00768">
    <property type="entry name" value="X8"/>
    <property type="match status" value="1"/>
</dbReference>
<dbReference type="Pfam" id="PF00332">
    <property type="entry name" value="Glyco_hydro_17"/>
    <property type="match status" value="1"/>
</dbReference>
<dbReference type="AlphaFoldDB" id="A0A9P1EGG3"/>
<name>A0A9P1EGG3_CUSEU</name>
<feature type="chain" id="PRO_5040375033" description="X8 domain-containing protein" evidence="13">
    <location>
        <begin position="26"/>
        <end position="362"/>
    </location>
</feature>
<keyword evidence="4" id="KW-0336">GPI-anchor</keyword>
<evidence type="ECO:0000256" key="1">
    <source>
        <dbReference type="ARBA" id="ARBA00004609"/>
    </source>
</evidence>
<dbReference type="OrthoDB" id="421038at2759"/>
<evidence type="ECO:0000256" key="7">
    <source>
        <dbReference type="ARBA" id="ARBA00023136"/>
    </source>
</evidence>
<protein>
    <recommendedName>
        <fullName evidence="14">X8 domain-containing protein</fullName>
    </recommendedName>
</protein>